<accession>A0A139HXQ9</accession>
<proteinExistence type="predicted"/>
<organism evidence="1 2">
    <name type="scientific">Pseudocercospora eumusae</name>
    <dbReference type="NCBI Taxonomy" id="321146"/>
    <lineage>
        <taxon>Eukaryota</taxon>
        <taxon>Fungi</taxon>
        <taxon>Dikarya</taxon>
        <taxon>Ascomycota</taxon>
        <taxon>Pezizomycotina</taxon>
        <taxon>Dothideomycetes</taxon>
        <taxon>Dothideomycetidae</taxon>
        <taxon>Mycosphaerellales</taxon>
        <taxon>Mycosphaerellaceae</taxon>
        <taxon>Pseudocercospora</taxon>
    </lineage>
</organism>
<dbReference type="AlphaFoldDB" id="A0A139HXQ9"/>
<comment type="caution">
    <text evidence="1">The sequence shown here is derived from an EMBL/GenBank/DDBJ whole genome shotgun (WGS) entry which is preliminary data.</text>
</comment>
<sequence length="168" mass="19468">MSVWYPSSLYLHLSASNHGRLTRYSSRVRGHRRGVSQVSTEPERKALRCSLLTRQQWQSRPIPDARLLVPKRCQRQFNPAERKRRLMAALWYNGKRFFGHRSPWQRAEIFHVSYRLAGQTQYHAVSTLLDLLSAGVQKDGYFAGRVELYRSGIIVFGSSCENNEMLLG</sequence>
<evidence type="ECO:0000313" key="1">
    <source>
        <dbReference type="EMBL" id="KXT07270.1"/>
    </source>
</evidence>
<protein>
    <submittedName>
        <fullName evidence="1">Uncharacterized protein</fullName>
    </submittedName>
</protein>
<keyword evidence="2" id="KW-1185">Reference proteome</keyword>
<gene>
    <name evidence="1" type="ORF">AC578_2486</name>
</gene>
<evidence type="ECO:0000313" key="2">
    <source>
        <dbReference type="Proteomes" id="UP000070133"/>
    </source>
</evidence>
<name>A0A139HXQ9_9PEZI</name>
<dbReference type="Proteomes" id="UP000070133">
    <property type="component" value="Unassembled WGS sequence"/>
</dbReference>
<reference evidence="1 2" key="1">
    <citation type="submission" date="2015-07" db="EMBL/GenBank/DDBJ databases">
        <title>Comparative genomics of the Sigatoka disease complex on banana suggests a link between parallel evolutionary changes in Pseudocercospora fijiensis and Pseudocercospora eumusae and increased virulence on the banana host.</title>
        <authorList>
            <person name="Chang T.-C."/>
            <person name="Salvucci A."/>
            <person name="Crous P.W."/>
            <person name="Stergiopoulos I."/>
        </authorList>
    </citation>
    <scope>NUCLEOTIDE SEQUENCE [LARGE SCALE GENOMIC DNA]</scope>
    <source>
        <strain evidence="1 2">CBS 114824</strain>
    </source>
</reference>
<dbReference type="EMBL" id="LFZN01000003">
    <property type="protein sequence ID" value="KXT07270.1"/>
    <property type="molecule type" value="Genomic_DNA"/>
</dbReference>